<dbReference type="GO" id="GO:0022857">
    <property type="term" value="F:transmembrane transporter activity"/>
    <property type="evidence" value="ECO:0007669"/>
    <property type="project" value="InterPro"/>
</dbReference>
<feature type="transmembrane region" description="Helical" evidence="6">
    <location>
        <begin position="408"/>
        <end position="430"/>
    </location>
</feature>
<evidence type="ECO:0000256" key="2">
    <source>
        <dbReference type="ARBA" id="ARBA00022475"/>
    </source>
</evidence>
<dbReference type="PANTHER" id="PTHR42770">
    <property type="entry name" value="AMINO ACID TRANSPORTER-RELATED"/>
    <property type="match status" value="1"/>
</dbReference>
<feature type="transmembrane region" description="Helical" evidence="6">
    <location>
        <begin position="242"/>
        <end position="263"/>
    </location>
</feature>
<feature type="transmembrane region" description="Helical" evidence="6">
    <location>
        <begin position="56"/>
        <end position="77"/>
    </location>
</feature>
<dbReference type="Proteomes" id="UP000028488">
    <property type="component" value="Chromosome"/>
</dbReference>
<dbReference type="EMBL" id="CP008947">
    <property type="protein sequence ID" value="AII08026.1"/>
    <property type="molecule type" value="Genomic_DNA"/>
</dbReference>
<keyword evidence="2" id="KW-1003">Cell membrane</keyword>
<keyword evidence="3 6" id="KW-0812">Transmembrane</keyword>
<evidence type="ECO:0000313" key="8">
    <source>
        <dbReference type="Proteomes" id="UP000028488"/>
    </source>
</evidence>
<name>A0A076EQ22_RHOOP</name>
<accession>A0A076EQ22</accession>
<feature type="transmembrane region" description="Helical" evidence="6">
    <location>
        <begin position="165"/>
        <end position="186"/>
    </location>
</feature>
<dbReference type="eggNOG" id="COG0531">
    <property type="taxonomic scope" value="Bacteria"/>
</dbReference>
<evidence type="ECO:0000313" key="7">
    <source>
        <dbReference type="EMBL" id="AII08026.1"/>
    </source>
</evidence>
<organism evidence="7 8">
    <name type="scientific">Rhodococcus opacus</name>
    <name type="common">Nocardia opaca</name>
    <dbReference type="NCBI Taxonomy" id="37919"/>
    <lineage>
        <taxon>Bacteria</taxon>
        <taxon>Bacillati</taxon>
        <taxon>Actinomycetota</taxon>
        <taxon>Actinomycetes</taxon>
        <taxon>Mycobacteriales</taxon>
        <taxon>Nocardiaceae</taxon>
        <taxon>Rhodococcus</taxon>
    </lineage>
</organism>
<feature type="transmembrane region" description="Helical" evidence="6">
    <location>
        <begin position="206"/>
        <end position="230"/>
    </location>
</feature>
<dbReference type="Gene3D" id="1.20.1740.10">
    <property type="entry name" value="Amino acid/polyamine transporter I"/>
    <property type="match status" value="1"/>
</dbReference>
<evidence type="ECO:0000256" key="3">
    <source>
        <dbReference type="ARBA" id="ARBA00022692"/>
    </source>
</evidence>
<keyword evidence="4 6" id="KW-1133">Transmembrane helix</keyword>
<keyword evidence="5 6" id="KW-0472">Membrane</keyword>
<protein>
    <submittedName>
        <fullName evidence="7">Amino acid permease</fullName>
    </submittedName>
</protein>
<evidence type="ECO:0000256" key="1">
    <source>
        <dbReference type="ARBA" id="ARBA00004651"/>
    </source>
</evidence>
<feature type="transmembrane region" description="Helical" evidence="6">
    <location>
        <begin position="137"/>
        <end position="156"/>
    </location>
</feature>
<evidence type="ECO:0000256" key="6">
    <source>
        <dbReference type="SAM" id="Phobius"/>
    </source>
</evidence>
<dbReference type="RefSeq" id="WP_128640888.1">
    <property type="nucleotide sequence ID" value="NZ_CP008947.1"/>
</dbReference>
<comment type="subcellular location">
    <subcellularLocation>
        <location evidence="1">Cell membrane</location>
        <topology evidence="1">Multi-pass membrane protein</topology>
    </subcellularLocation>
</comment>
<dbReference type="Pfam" id="PF13520">
    <property type="entry name" value="AA_permease_2"/>
    <property type="match status" value="1"/>
</dbReference>
<reference evidence="7 8" key="1">
    <citation type="submission" date="2014-07" db="EMBL/GenBank/DDBJ databases">
        <title>Genome Sequence of Rhodococcus opacus Strain R7, a Biodegrader of Mono- and Polycyclic Aromatic Hydrocarbons.</title>
        <authorList>
            <person name="Di Gennaro P."/>
            <person name="Zampolli J."/>
            <person name="Presti I."/>
            <person name="Cappelletti M."/>
            <person name="D'Ursi P."/>
            <person name="Orro A."/>
            <person name="Mezzelani A."/>
            <person name="Milanesi L."/>
        </authorList>
    </citation>
    <scope>NUCLEOTIDE SEQUENCE [LARGE SCALE GENOMIC DNA]</scope>
    <source>
        <strain evidence="7 8">R7</strain>
    </source>
</reference>
<feature type="transmembrane region" description="Helical" evidence="6">
    <location>
        <begin position="289"/>
        <end position="314"/>
    </location>
</feature>
<feature type="transmembrane region" description="Helical" evidence="6">
    <location>
        <begin position="350"/>
        <end position="368"/>
    </location>
</feature>
<feature type="transmembrane region" description="Helical" evidence="6">
    <location>
        <begin position="446"/>
        <end position="464"/>
    </location>
</feature>
<evidence type="ECO:0000256" key="4">
    <source>
        <dbReference type="ARBA" id="ARBA00022989"/>
    </source>
</evidence>
<dbReference type="PANTHER" id="PTHR42770:SF16">
    <property type="entry name" value="AMINO ACID PERMEASE"/>
    <property type="match status" value="1"/>
</dbReference>
<dbReference type="GO" id="GO:0005886">
    <property type="term" value="C:plasma membrane"/>
    <property type="evidence" value="ECO:0007669"/>
    <property type="project" value="UniProtKB-SubCell"/>
</dbReference>
<dbReference type="AlphaFoldDB" id="A0A076EQ22"/>
<dbReference type="InterPro" id="IPR050367">
    <property type="entry name" value="APC_superfamily"/>
</dbReference>
<feature type="transmembrane region" description="Helical" evidence="6">
    <location>
        <begin position="98"/>
        <end position="125"/>
    </location>
</feature>
<sequence>MTPTKAKTTLPTPAGDLRGTLTTPKITVMVVAAAAPISCIAGIIPLSFAIGSGASTPAAFVIAGVVLLLFSVGYAAMSRRMSSAGGFYQYIARGLGKPPAVAASFVAIVAYNAVALTCVAGIGYFGSVLLDSTFGWTVNWAVLSVVAVVLVGFLGYREIDIAARVLVFLLAAEVAMVVILDVAIVFEKGADAFPLSIFSPANVVNTGSLGLGLMFALLSFIGFESAALYGEETRDPRKTVPRATYLSVTVISVFYFLSSWIAVGAIGPDHVQAVASEQLVTTFFNLSDAYASSMLTTVLEFTYLTSLLASLLALHNASNRYLFVAGREGLLPRWIGTVHPAHGTPSRASLVQTTVNLIAVIVAVSGGLDPYLDVVTAMTGLGTLGVVLLQLAASAAIGAYFVRRGERLVGTLAATAAAFVSLSLLVVLIVKNFDTLTGVSSPLIDALPWILVGIAFIGVIYGVWLEVNRPQVYAGIATDADNEEDQ</sequence>
<evidence type="ECO:0000256" key="5">
    <source>
        <dbReference type="ARBA" id="ARBA00023136"/>
    </source>
</evidence>
<feature type="transmembrane region" description="Helical" evidence="6">
    <location>
        <begin position="26"/>
        <end position="50"/>
    </location>
</feature>
<dbReference type="PIRSF" id="PIRSF006060">
    <property type="entry name" value="AA_transporter"/>
    <property type="match status" value="1"/>
</dbReference>
<feature type="transmembrane region" description="Helical" evidence="6">
    <location>
        <begin position="374"/>
        <end position="401"/>
    </location>
</feature>
<gene>
    <name evidence="7" type="ORF">EP51_26715</name>
</gene>
<proteinExistence type="predicted"/>
<dbReference type="InterPro" id="IPR002293">
    <property type="entry name" value="AA/rel_permease1"/>
</dbReference>